<comment type="pathway">
    <text evidence="2 9 12">Pyrimidine metabolism; UMP biosynthesis via de novo pathway; UMP from orotate: step 2/2.</text>
</comment>
<dbReference type="Gene3D" id="3.20.20.70">
    <property type="entry name" value="Aldolase class I"/>
    <property type="match status" value="1"/>
</dbReference>
<dbReference type="EMBL" id="FNGM01000005">
    <property type="protein sequence ID" value="SDL73697.1"/>
    <property type="molecule type" value="Genomic_DNA"/>
</dbReference>
<evidence type="ECO:0000256" key="11">
    <source>
        <dbReference type="PIRSR" id="PIRSR614732-2"/>
    </source>
</evidence>
<dbReference type="GO" id="GO:0004590">
    <property type="term" value="F:orotidine-5'-phosphate decarboxylase activity"/>
    <property type="evidence" value="ECO:0007669"/>
    <property type="project" value="UniProtKB-UniRule"/>
</dbReference>
<dbReference type="InterPro" id="IPR018089">
    <property type="entry name" value="OMPdecase_AS"/>
</dbReference>
<feature type="active site" description="For OMPdecase activity" evidence="10">
    <location>
        <position position="93"/>
    </location>
</feature>
<keyword evidence="4 9" id="KW-0210">Decarboxylase</keyword>
<evidence type="ECO:0000256" key="5">
    <source>
        <dbReference type="ARBA" id="ARBA00022975"/>
    </source>
</evidence>
<dbReference type="UniPathway" id="UPA00070">
    <property type="reaction ID" value="UER00120"/>
</dbReference>
<evidence type="ECO:0000256" key="3">
    <source>
        <dbReference type="ARBA" id="ARBA00011738"/>
    </source>
</evidence>
<accession>A0A1G9MIH4</accession>
<feature type="binding site" evidence="9 11">
    <location>
        <position position="215"/>
    </location>
    <ligand>
        <name>substrate</name>
    </ligand>
</feature>
<evidence type="ECO:0000259" key="14">
    <source>
        <dbReference type="SMART" id="SM00934"/>
    </source>
</evidence>
<dbReference type="FunFam" id="3.20.20.70:FF:000015">
    <property type="entry name" value="Orotidine 5'-phosphate decarboxylase"/>
    <property type="match status" value="1"/>
</dbReference>
<evidence type="ECO:0000256" key="8">
    <source>
        <dbReference type="ARBA" id="ARBA00061012"/>
    </source>
</evidence>
<comment type="function">
    <text evidence="1 9">Catalyzes the decarboxylation of orotidine 5'-monophosphate (OMP) to uridine 5'-monophosphate (UMP).</text>
</comment>
<feature type="binding site" evidence="9 11">
    <location>
        <position position="244"/>
    </location>
    <ligand>
        <name>substrate</name>
    </ligand>
</feature>
<dbReference type="InterPro" id="IPR011060">
    <property type="entry name" value="RibuloseP-bd_barrel"/>
</dbReference>
<evidence type="ECO:0000256" key="7">
    <source>
        <dbReference type="ARBA" id="ARBA00049157"/>
    </source>
</evidence>
<dbReference type="NCBIfam" id="NF001273">
    <property type="entry name" value="PRK00230.1"/>
    <property type="match status" value="1"/>
</dbReference>
<feature type="binding site" evidence="9">
    <location>
        <begin position="88"/>
        <end position="97"/>
    </location>
    <ligand>
        <name>substrate</name>
    </ligand>
</feature>
<dbReference type="PANTHER" id="PTHR32119">
    <property type="entry name" value="OROTIDINE 5'-PHOSPHATE DECARBOXYLASE"/>
    <property type="match status" value="1"/>
</dbReference>
<dbReference type="NCBIfam" id="TIGR01740">
    <property type="entry name" value="pyrF"/>
    <property type="match status" value="1"/>
</dbReference>
<dbReference type="SMART" id="SM00934">
    <property type="entry name" value="OMPdecase"/>
    <property type="match status" value="1"/>
</dbReference>
<dbReference type="PROSITE" id="PS00156">
    <property type="entry name" value="OMPDECASE"/>
    <property type="match status" value="1"/>
</dbReference>
<dbReference type="PANTHER" id="PTHR32119:SF2">
    <property type="entry name" value="OROTIDINE 5'-PHOSPHATE DECARBOXYLASE"/>
    <property type="match status" value="1"/>
</dbReference>
<dbReference type="Proteomes" id="UP000182783">
    <property type="component" value="Unassembled WGS sequence"/>
</dbReference>
<feature type="active site" description="For OMPdecase activity" evidence="10">
    <location>
        <position position="90"/>
    </location>
</feature>
<evidence type="ECO:0000256" key="1">
    <source>
        <dbReference type="ARBA" id="ARBA00002356"/>
    </source>
</evidence>
<proteinExistence type="inferred from homology"/>
<comment type="similarity">
    <text evidence="8 9">Belongs to the OMP decarboxylase family. Type 1 subfamily.</text>
</comment>
<name>A0A1G9MIH4_9BACL</name>
<comment type="catalytic activity">
    <reaction evidence="7 9 12">
        <text>orotidine 5'-phosphate + H(+) = UMP + CO2</text>
        <dbReference type="Rhea" id="RHEA:11596"/>
        <dbReference type="ChEBI" id="CHEBI:15378"/>
        <dbReference type="ChEBI" id="CHEBI:16526"/>
        <dbReference type="ChEBI" id="CHEBI:57538"/>
        <dbReference type="ChEBI" id="CHEBI:57865"/>
        <dbReference type="EC" id="4.1.1.23"/>
    </reaction>
</comment>
<feature type="binding site" evidence="9 11">
    <location>
        <position position="153"/>
    </location>
    <ligand>
        <name>substrate</name>
    </ligand>
</feature>
<feature type="region of interest" description="Disordered" evidence="13">
    <location>
        <begin position="1"/>
        <end position="24"/>
    </location>
</feature>
<dbReference type="InterPro" id="IPR001754">
    <property type="entry name" value="OMPdeCOase_dom"/>
</dbReference>
<dbReference type="EC" id="4.1.1.23" evidence="9"/>
<evidence type="ECO:0000313" key="16">
    <source>
        <dbReference type="Proteomes" id="UP000182783"/>
    </source>
</evidence>
<evidence type="ECO:0000313" key="15">
    <source>
        <dbReference type="EMBL" id="SDL73697.1"/>
    </source>
</evidence>
<keyword evidence="5 9" id="KW-0665">Pyrimidine biosynthesis</keyword>
<sequence length="267" mass="28276">MTKGEDRRMEQTAAQHGHETVAQVEKREEMAGRLMVALDVPDVAQARLLIEKLEGIPCYMKVGMQLFYAAGPDFIRELKAHGYSVFLDVKMHDIPNTVRGGAESLTLLGVDMFNVHAAGGTAMMAAALEGAAKAVSLHPSLHIPLIIAVTQLTSTSQEMMNSEIGISGTVTDTVVRYAKLAAEAGLHGVVASPQEAAVIAAACGPDFRIVTPGIRPAGASLDDQSRVMTPGQAIRQGSHFLVVGRPITAAADPRQAALTIIEEMTQA</sequence>
<comment type="subunit">
    <text evidence="3 9">Homodimer.</text>
</comment>
<evidence type="ECO:0000256" key="10">
    <source>
        <dbReference type="PIRSR" id="PIRSR614732-1"/>
    </source>
</evidence>
<feature type="binding site" evidence="9 11">
    <location>
        <position position="61"/>
    </location>
    <ligand>
        <name>substrate</name>
    </ligand>
</feature>
<dbReference type="SUPFAM" id="SSF51366">
    <property type="entry name" value="Ribulose-phoshate binding barrel"/>
    <property type="match status" value="1"/>
</dbReference>
<evidence type="ECO:0000256" key="12">
    <source>
        <dbReference type="RuleBase" id="RU000512"/>
    </source>
</evidence>
<feature type="binding site" evidence="9 11">
    <location>
        <position position="39"/>
    </location>
    <ligand>
        <name>substrate</name>
    </ligand>
</feature>
<dbReference type="GO" id="GO:0005829">
    <property type="term" value="C:cytosol"/>
    <property type="evidence" value="ECO:0007669"/>
    <property type="project" value="TreeGrafter"/>
</dbReference>
<gene>
    <name evidence="9" type="primary">pyrF</name>
    <name evidence="15" type="ORF">SAMN05216191_105155</name>
</gene>
<evidence type="ECO:0000256" key="9">
    <source>
        <dbReference type="HAMAP-Rule" id="MF_01200"/>
    </source>
</evidence>
<dbReference type="InterPro" id="IPR047596">
    <property type="entry name" value="OMPdecase_bac"/>
</dbReference>
<evidence type="ECO:0000256" key="13">
    <source>
        <dbReference type="SAM" id="MobiDB-lite"/>
    </source>
</evidence>
<dbReference type="CDD" id="cd04725">
    <property type="entry name" value="OMP_decarboxylase_like"/>
    <property type="match status" value="1"/>
</dbReference>
<organism evidence="15 16">
    <name type="scientific">Paenibacillus jilunlii</name>
    <dbReference type="NCBI Taxonomy" id="682956"/>
    <lineage>
        <taxon>Bacteria</taxon>
        <taxon>Bacillati</taxon>
        <taxon>Bacillota</taxon>
        <taxon>Bacilli</taxon>
        <taxon>Bacillales</taxon>
        <taxon>Paenibacillaceae</taxon>
        <taxon>Paenibacillus</taxon>
    </lineage>
</organism>
<keyword evidence="6 9" id="KW-0456">Lyase</keyword>
<feature type="active site" description="Proton donor" evidence="9">
    <location>
        <position position="90"/>
    </location>
</feature>
<dbReference type="AlphaFoldDB" id="A0A1G9MIH4"/>
<dbReference type="Pfam" id="PF00215">
    <property type="entry name" value="OMPdecase"/>
    <property type="match status" value="1"/>
</dbReference>
<feature type="active site" description="For OMPdecase activity" evidence="10">
    <location>
        <position position="88"/>
    </location>
</feature>
<evidence type="ECO:0000256" key="4">
    <source>
        <dbReference type="ARBA" id="ARBA00022793"/>
    </source>
</evidence>
<evidence type="ECO:0000256" key="6">
    <source>
        <dbReference type="ARBA" id="ARBA00023239"/>
    </source>
</evidence>
<dbReference type="GO" id="GO:0006207">
    <property type="term" value="P:'de novo' pyrimidine nucleobase biosynthetic process"/>
    <property type="evidence" value="ECO:0007669"/>
    <property type="project" value="InterPro"/>
</dbReference>
<feature type="domain" description="Orotidine 5'-phosphate decarboxylase" evidence="14">
    <location>
        <begin position="33"/>
        <end position="260"/>
    </location>
</feature>
<protein>
    <recommendedName>
        <fullName evidence="9">Orotidine 5'-phosphate decarboxylase</fullName>
        <ecNumber evidence="9">4.1.1.23</ecNumber>
    </recommendedName>
    <alternativeName>
        <fullName evidence="9">OMP decarboxylase</fullName>
        <shortName evidence="9">OMPDCase</shortName>
        <shortName evidence="9">OMPdecase</shortName>
    </alternativeName>
</protein>
<feature type="binding site" evidence="9 11">
    <location>
        <position position="245"/>
    </location>
    <ligand>
        <name>substrate</name>
    </ligand>
</feature>
<dbReference type="InterPro" id="IPR014732">
    <property type="entry name" value="OMPdecase"/>
</dbReference>
<feature type="binding site" evidence="9 11">
    <location>
        <position position="224"/>
    </location>
    <ligand>
        <name>substrate</name>
    </ligand>
</feature>
<reference evidence="15 16" key="1">
    <citation type="submission" date="2016-10" db="EMBL/GenBank/DDBJ databases">
        <authorList>
            <person name="de Groot N.N."/>
        </authorList>
    </citation>
    <scope>NUCLEOTIDE SEQUENCE [LARGE SCALE GENOMIC DNA]</scope>
    <source>
        <strain evidence="15 16">CGMCC 1.10239</strain>
    </source>
</reference>
<dbReference type="InterPro" id="IPR013785">
    <property type="entry name" value="Aldolase_TIM"/>
</dbReference>
<evidence type="ECO:0000256" key="2">
    <source>
        <dbReference type="ARBA" id="ARBA00004861"/>
    </source>
</evidence>
<dbReference type="GO" id="GO:0044205">
    <property type="term" value="P:'de novo' UMP biosynthetic process"/>
    <property type="evidence" value="ECO:0007669"/>
    <property type="project" value="UniProtKB-UniRule"/>
</dbReference>
<dbReference type="HAMAP" id="MF_01200_B">
    <property type="entry name" value="OMPdecase_type1_B"/>
    <property type="match status" value="1"/>
</dbReference>